<keyword evidence="3" id="KW-1185">Reference proteome</keyword>
<dbReference type="Gene3D" id="1.20.1280.50">
    <property type="match status" value="1"/>
</dbReference>
<sequence length="288" mass="32693">MASCSIAAKEAEAESTMLPNWLDLPGDITRNILERLSTVEIVTSACLVCPLWWNICKDPLMWHTINMTNVRCLFYKNHFENPTTFSLLYNNHPEDLKVCRYAVERSCGHLIDINIEYFANDDLLEYISENGSNLRTMQLLNCIDISDKGFSEGVRKFSQLEKLDISYCNLSKDSLEVVGRSCPLLKSLIFKRFGPLCPPADDNEALVISETMTALCHLNIKGNKLTTIGLFSILDKCPLLEYLDVQDCYNLNLTQDLKKRCLEQIKIESIIIELLHPSSSSENKGVEL</sequence>
<dbReference type="InterPro" id="IPR032675">
    <property type="entry name" value="LRR_dom_sf"/>
</dbReference>
<dbReference type="Proteomes" id="UP001058974">
    <property type="component" value="Chromosome 5"/>
</dbReference>
<name>A0A9D4WT25_PEA</name>
<reference evidence="2 3" key="1">
    <citation type="journal article" date="2022" name="Nat. Genet.">
        <title>Improved pea reference genome and pan-genome highlight genomic features and evolutionary characteristics.</title>
        <authorList>
            <person name="Yang T."/>
            <person name="Liu R."/>
            <person name="Luo Y."/>
            <person name="Hu S."/>
            <person name="Wang D."/>
            <person name="Wang C."/>
            <person name="Pandey M.K."/>
            <person name="Ge S."/>
            <person name="Xu Q."/>
            <person name="Li N."/>
            <person name="Li G."/>
            <person name="Huang Y."/>
            <person name="Saxena R.K."/>
            <person name="Ji Y."/>
            <person name="Li M."/>
            <person name="Yan X."/>
            <person name="He Y."/>
            <person name="Liu Y."/>
            <person name="Wang X."/>
            <person name="Xiang C."/>
            <person name="Varshney R.K."/>
            <person name="Ding H."/>
            <person name="Gao S."/>
            <person name="Zong X."/>
        </authorList>
    </citation>
    <scope>NUCLEOTIDE SEQUENCE [LARGE SCALE GENOMIC DNA]</scope>
    <source>
        <strain evidence="2 3">cv. Zhongwan 6</strain>
    </source>
</reference>
<evidence type="ECO:0000313" key="2">
    <source>
        <dbReference type="EMBL" id="KAI5407344.1"/>
    </source>
</evidence>
<dbReference type="InterPro" id="IPR036047">
    <property type="entry name" value="F-box-like_dom_sf"/>
</dbReference>
<dbReference type="Gramene" id="Psat05G0355600-T1">
    <property type="protein sequence ID" value="KAI5407344.1"/>
    <property type="gene ID" value="KIW84_053556"/>
</dbReference>
<feature type="domain" description="F-box" evidence="1">
    <location>
        <begin position="18"/>
        <end position="65"/>
    </location>
</feature>
<dbReference type="AlphaFoldDB" id="A0A9D4WT25"/>
<protein>
    <recommendedName>
        <fullName evidence="1">F-box domain-containing protein</fullName>
    </recommendedName>
</protein>
<dbReference type="SUPFAM" id="SSF81383">
    <property type="entry name" value="F-box domain"/>
    <property type="match status" value="1"/>
</dbReference>
<proteinExistence type="predicted"/>
<accession>A0A9D4WT25</accession>
<gene>
    <name evidence="2" type="ORF">KIW84_053556</name>
</gene>
<dbReference type="PROSITE" id="PS50181">
    <property type="entry name" value="FBOX"/>
    <property type="match status" value="1"/>
</dbReference>
<dbReference type="Gene3D" id="3.80.10.10">
    <property type="entry name" value="Ribonuclease Inhibitor"/>
    <property type="match status" value="2"/>
</dbReference>
<dbReference type="PANTHER" id="PTHR38926">
    <property type="entry name" value="F-BOX DOMAIN CONTAINING PROTEIN, EXPRESSED"/>
    <property type="match status" value="1"/>
</dbReference>
<evidence type="ECO:0000259" key="1">
    <source>
        <dbReference type="PROSITE" id="PS50181"/>
    </source>
</evidence>
<evidence type="ECO:0000313" key="3">
    <source>
        <dbReference type="Proteomes" id="UP001058974"/>
    </source>
</evidence>
<comment type="caution">
    <text evidence="2">The sequence shown here is derived from an EMBL/GenBank/DDBJ whole genome shotgun (WGS) entry which is preliminary data.</text>
</comment>
<dbReference type="InterPro" id="IPR001810">
    <property type="entry name" value="F-box_dom"/>
</dbReference>
<dbReference type="CDD" id="cd22164">
    <property type="entry name" value="F-box_AtSKIP19-like"/>
    <property type="match status" value="1"/>
</dbReference>
<dbReference type="SUPFAM" id="SSF52047">
    <property type="entry name" value="RNI-like"/>
    <property type="match status" value="1"/>
</dbReference>
<dbReference type="PANTHER" id="PTHR38926:SF2">
    <property type="entry name" value="F-BOX_LRR-REPEAT PROTEIN 21-RELATED"/>
    <property type="match status" value="1"/>
</dbReference>
<organism evidence="2 3">
    <name type="scientific">Pisum sativum</name>
    <name type="common">Garden pea</name>
    <name type="synonym">Lathyrus oleraceus</name>
    <dbReference type="NCBI Taxonomy" id="3888"/>
    <lineage>
        <taxon>Eukaryota</taxon>
        <taxon>Viridiplantae</taxon>
        <taxon>Streptophyta</taxon>
        <taxon>Embryophyta</taxon>
        <taxon>Tracheophyta</taxon>
        <taxon>Spermatophyta</taxon>
        <taxon>Magnoliopsida</taxon>
        <taxon>eudicotyledons</taxon>
        <taxon>Gunneridae</taxon>
        <taxon>Pentapetalae</taxon>
        <taxon>rosids</taxon>
        <taxon>fabids</taxon>
        <taxon>Fabales</taxon>
        <taxon>Fabaceae</taxon>
        <taxon>Papilionoideae</taxon>
        <taxon>50 kb inversion clade</taxon>
        <taxon>NPAAA clade</taxon>
        <taxon>Hologalegina</taxon>
        <taxon>IRL clade</taxon>
        <taxon>Fabeae</taxon>
        <taxon>Lathyrus</taxon>
    </lineage>
</organism>
<dbReference type="Pfam" id="PF12937">
    <property type="entry name" value="F-box-like"/>
    <property type="match status" value="1"/>
</dbReference>
<dbReference type="EMBL" id="JAMSHJ010000005">
    <property type="protein sequence ID" value="KAI5407344.1"/>
    <property type="molecule type" value="Genomic_DNA"/>
</dbReference>